<proteinExistence type="predicted"/>
<dbReference type="InterPro" id="IPR013216">
    <property type="entry name" value="Methyltransf_11"/>
</dbReference>
<dbReference type="Proteomes" id="UP000533905">
    <property type="component" value="Unassembled WGS sequence"/>
</dbReference>
<keyword evidence="3" id="KW-0808">Transferase</keyword>
<dbReference type="GO" id="GO:0032259">
    <property type="term" value="P:methylation"/>
    <property type="evidence" value="ECO:0007669"/>
    <property type="project" value="UniProtKB-KW"/>
</dbReference>
<dbReference type="CDD" id="cd02440">
    <property type="entry name" value="AdoMet_MTases"/>
    <property type="match status" value="1"/>
</dbReference>
<comment type="caution">
    <text evidence="3">The sequence shown here is derived from an EMBL/GenBank/DDBJ whole genome shotgun (WGS) entry which is preliminary data.</text>
</comment>
<feature type="domain" description="Methyltransferase type 11" evidence="2">
    <location>
        <begin position="66"/>
        <end position="158"/>
    </location>
</feature>
<sequence length="291" mass="31324">MNQPTPSTPAPDQAPGLPTPDFAAIKQRQQATWASGDFAIIGVTLQIVGESLAEAADIHAGERVIDIAAGNGNATLAAARRFAHVTSTDYVPALLEKGRARAAAEGLAVDFREADAEALPFHDGSFDVALSTFGIMFAPDHARSASEMMRVVRPGGRIGIANWTPDGFIGTLFKTVGKYVPPPAGLTPPPRWGTEDYLRQLFGSSAASIRAERKMFNMRYGSTAHWLQVFRDYYGPVHKAFNALDPAGQQALQGEIVALLERFNVSGDDSLVVPCEYLEAVIIKRPPDVLH</sequence>
<dbReference type="InterPro" id="IPR029063">
    <property type="entry name" value="SAM-dependent_MTases_sf"/>
</dbReference>
<dbReference type="RefSeq" id="WP_171086657.1">
    <property type="nucleotide sequence ID" value="NZ_JABAIV010000006.1"/>
</dbReference>
<dbReference type="SUPFAM" id="SSF53335">
    <property type="entry name" value="S-adenosyl-L-methionine-dependent methyltransferases"/>
    <property type="match status" value="1"/>
</dbReference>
<dbReference type="PANTHER" id="PTHR43591">
    <property type="entry name" value="METHYLTRANSFERASE"/>
    <property type="match status" value="1"/>
</dbReference>
<name>A0A7Y2K130_9BURK</name>
<evidence type="ECO:0000259" key="2">
    <source>
        <dbReference type="Pfam" id="PF08241"/>
    </source>
</evidence>
<evidence type="ECO:0000313" key="4">
    <source>
        <dbReference type="Proteomes" id="UP000533905"/>
    </source>
</evidence>
<organism evidence="3 4">
    <name type="scientific">Telluria aromaticivorans</name>
    <dbReference type="NCBI Taxonomy" id="2725995"/>
    <lineage>
        <taxon>Bacteria</taxon>
        <taxon>Pseudomonadati</taxon>
        <taxon>Pseudomonadota</taxon>
        <taxon>Betaproteobacteria</taxon>
        <taxon>Burkholderiales</taxon>
        <taxon>Oxalobacteraceae</taxon>
        <taxon>Telluria group</taxon>
        <taxon>Telluria</taxon>
    </lineage>
</organism>
<keyword evidence="4" id="KW-1185">Reference proteome</keyword>
<reference evidence="3 4" key="1">
    <citation type="submission" date="2020-04" db="EMBL/GenBank/DDBJ databases">
        <title>Massilia sp. nov., a cold adapted bacteria isolated from Arctic soil.</title>
        <authorList>
            <person name="Son J."/>
            <person name="Ka J.-O."/>
        </authorList>
    </citation>
    <scope>NUCLEOTIDE SEQUENCE [LARGE SCALE GENOMIC DNA]</scope>
    <source>
        <strain evidence="3 4">ML15P13</strain>
    </source>
</reference>
<dbReference type="EMBL" id="JABAIV010000006">
    <property type="protein sequence ID" value="NNG24727.1"/>
    <property type="molecule type" value="Genomic_DNA"/>
</dbReference>
<protein>
    <submittedName>
        <fullName evidence="3">Class I SAM-dependent methyltransferase</fullName>
    </submittedName>
</protein>
<evidence type="ECO:0000256" key="1">
    <source>
        <dbReference type="SAM" id="MobiDB-lite"/>
    </source>
</evidence>
<dbReference type="AlphaFoldDB" id="A0A7Y2K130"/>
<dbReference type="Pfam" id="PF08241">
    <property type="entry name" value="Methyltransf_11"/>
    <property type="match status" value="1"/>
</dbReference>
<dbReference type="Gene3D" id="3.40.50.150">
    <property type="entry name" value="Vaccinia Virus protein VP39"/>
    <property type="match status" value="1"/>
</dbReference>
<evidence type="ECO:0000313" key="3">
    <source>
        <dbReference type="EMBL" id="NNG24727.1"/>
    </source>
</evidence>
<gene>
    <name evidence="3" type="ORF">HGB41_17200</name>
</gene>
<dbReference type="GO" id="GO:0008757">
    <property type="term" value="F:S-adenosylmethionine-dependent methyltransferase activity"/>
    <property type="evidence" value="ECO:0007669"/>
    <property type="project" value="InterPro"/>
</dbReference>
<dbReference type="PANTHER" id="PTHR43591:SF24">
    <property type="entry name" value="2-METHOXY-6-POLYPRENYL-1,4-BENZOQUINOL METHYLASE, MITOCHONDRIAL"/>
    <property type="match status" value="1"/>
</dbReference>
<feature type="region of interest" description="Disordered" evidence="1">
    <location>
        <begin position="1"/>
        <end position="20"/>
    </location>
</feature>
<keyword evidence="3" id="KW-0489">Methyltransferase</keyword>
<accession>A0A7Y2K130</accession>